<evidence type="ECO:0000313" key="1">
    <source>
        <dbReference type="EMBL" id="NEC03427.1"/>
    </source>
</evidence>
<name>A0A7K3RNC4_STRAQ</name>
<accession>A0A7K3RNC4</accession>
<reference evidence="1 2" key="1">
    <citation type="submission" date="2020-01" db="EMBL/GenBank/DDBJ databases">
        <title>Insect and environment-associated Actinomycetes.</title>
        <authorList>
            <person name="Currrie C."/>
            <person name="Chevrette M."/>
            <person name="Carlson C."/>
            <person name="Stubbendieck R."/>
            <person name="Wendt-Pienkowski E."/>
        </authorList>
    </citation>
    <scope>NUCLEOTIDE SEQUENCE [LARGE SCALE GENOMIC DNA]</scope>
    <source>
        <strain evidence="1 2">SID7903</strain>
    </source>
</reference>
<comment type="caution">
    <text evidence="1">The sequence shown here is derived from an EMBL/GenBank/DDBJ whole genome shotgun (WGS) entry which is preliminary data.</text>
</comment>
<dbReference type="Proteomes" id="UP000470951">
    <property type="component" value="Unassembled WGS sequence"/>
</dbReference>
<sequence>MDAGLAGLIGALGGGLIGAAGASAAALIAFRGARYQVNRQTEATREQWLRQIRRDLYIGFITACRACFEHGRDTVNERSRQVDAAKVADWREAAKAVSVAYRALELEAPAPLVRLAGEVVKRNGPSFAVMEAAGAGADNTLSPEDLRQANLRNGEFYVLTAEFVEECRTSLHSEEPIHPQRWTPL</sequence>
<organism evidence="1 2">
    <name type="scientific">Streptomyces anulatus</name>
    <name type="common">Streptomyces chrysomallus</name>
    <dbReference type="NCBI Taxonomy" id="1892"/>
    <lineage>
        <taxon>Bacteria</taxon>
        <taxon>Bacillati</taxon>
        <taxon>Actinomycetota</taxon>
        <taxon>Actinomycetes</taxon>
        <taxon>Kitasatosporales</taxon>
        <taxon>Streptomycetaceae</taxon>
        <taxon>Streptomyces</taxon>
    </lineage>
</organism>
<evidence type="ECO:0000313" key="2">
    <source>
        <dbReference type="Proteomes" id="UP000470951"/>
    </source>
</evidence>
<proteinExistence type="predicted"/>
<dbReference type="EMBL" id="JAAGMS010000400">
    <property type="protein sequence ID" value="NEC03427.1"/>
    <property type="molecule type" value="Genomic_DNA"/>
</dbReference>
<protein>
    <submittedName>
        <fullName evidence="1">Uncharacterized protein</fullName>
    </submittedName>
</protein>
<gene>
    <name evidence="1" type="ORF">G3I58_36445</name>
</gene>
<dbReference type="RefSeq" id="WP_164223119.1">
    <property type="nucleotide sequence ID" value="NZ_JAAGMS010000400.1"/>
</dbReference>
<dbReference type="AlphaFoldDB" id="A0A7K3RNC4"/>